<reference evidence="1 2" key="1">
    <citation type="submission" date="2021-03" db="EMBL/GenBank/DDBJ databases">
        <title>Sequencing the genomes of 1000 actinobacteria strains.</title>
        <authorList>
            <person name="Klenk H.-P."/>
        </authorList>
    </citation>
    <scope>NUCLEOTIDE SEQUENCE [LARGE SCALE GENOMIC DNA]</scope>
    <source>
        <strain evidence="1 2">DSM 45516</strain>
    </source>
</reference>
<dbReference type="Proteomes" id="UP001519325">
    <property type="component" value="Unassembled WGS sequence"/>
</dbReference>
<evidence type="ECO:0000313" key="1">
    <source>
        <dbReference type="EMBL" id="MBP2192716.1"/>
    </source>
</evidence>
<protein>
    <recommendedName>
        <fullName evidence="3">DUF4419 domain-containing protein</fullName>
    </recommendedName>
</protein>
<name>A0ABS4QPZ8_9NOCA</name>
<dbReference type="Pfam" id="PF14388">
    <property type="entry name" value="DUF4419"/>
    <property type="match status" value="1"/>
</dbReference>
<dbReference type="EMBL" id="JAGGMR010000001">
    <property type="protein sequence ID" value="MBP2192716.1"/>
    <property type="molecule type" value="Genomic_DNA"/>
</dbReference>
<keyword evidence="2" id="KW-1185">Reference proteome</keyword>
<evidence type="ECO:0000313" key="2">
    <source>
        <dbReference type="Proteomes" id="UP001519325"/>
    </source>
</evidence>
<sequence>MVTFLVDAVTSAAQPLATRPLAEFYPDALLIGGDPETPMLTPDGVDPLLSAVGRAFAEHRPLVLSPDAVWLTIAQGLARHIRLHAEQLREQLVEHQGQATLTVTVGDSMPTDRDSWSHVVELFDKALSAETRYSGLFECDFSTSTAVERVAGRVVALDAYAEYFAMWMVCVCGIPSITLTGTVEDWREIRDRVDALADFGLETWCRALAPVIEEFVRAADGGADIAFWQRIYKPADAYGESVITGWITRLYPYLQGGTTYDIPNSMLELPLDEPREVTVDGRRYDGPGISSTMVPATLSRAVINVNDRVAGHNRAVALRAGLVGVAQDEDGSLRPLPGWHLETVTVDIDEVIDRIEREHAVTAAVPRKYWERVGADVAALYRRIGSATLFDGAWRILPWAEHRNVRVSSTGYTEITVMFELADGSCVGALDTIDPGSRSMITHWVRCRVAAAGDPSAPSKARLLGPLSAARVCGTSLPLLLTAALDHGGRITHTETGGLDRLLRRIHR</sequence>
<dbReference type="PANTHER" id="PTHR31252">
    <property type="entry name" value="DUF4419 DOMAIN-CONTAINING PROTEIN"/>
    <property type="match status" value="1"/>
</dbReference>
<evidence type="ECO:0008006" key="3">
    <source>
        <dbReference type="Google" id="ProtNLM"/>
    </source>
</evidence>
<comment type="caution">
    <text evidence="1">The sequence shown here is derived from an EMBL/GenBank/DDBJ whole genome shotgun (WGS) entry which is preliminary data.</text>
</comment>
<dbReference type="PANTHER" id="PTHR31252:SF11">
    <property type="entry name" value="DUF4419 DOMAIN-CONTAINING PROTEIN"/>
    <property type="match status" value="1"/>
</dbReference>
<dbReference type="InterPro" id="IPR025533">
    <property type="entry name" value="DUF4419"/>
</dbReference>
<dbReference type="RefSeq" id="WP_209895781.1">
    <property type="nucleotide sequence ID" value="NZ_JAGGMR010000001.1"/>
</dbReference>
<organism evidence="1 2">
    <name type="scientific">Nocardia goodfellowii</name>
    <dbReference type="NCBI Taxonomy" id="882446"/>
    <lineage>
        <taxon>Bacteria</taxon>
        <taxon>Bacillati</taxon>
        <taxon>Actinomycetota</taxon>
        <taxon>Actinomycetes</taxon>
        <taxon>Mycobacteriales</taxon>
        <taxon>Nocardiaceae</taxon>
        <taxon>Nocardia</taxon>
    </lineage>
</organism>
<proteinExistence type="predicted"/>
<gene>
    <name evidence="1" type="ORF">BJ987_005617</name>
</gene>
<accession>A0ABS4QPZ8</accession>